<dbReference type="InterPro" id="IPR029062">
    <property type="entry name" value="Class_I_gatase-like"/>
</dbReference>
<keyword evidence="1" id="KW-0378">Hydrolase</keyword>
<dbReference type="PROSITE" id="PS51273">
    <property type="entry name" value="GATASE_TYPE_1"/>
    <property type="match status" value="1"/>
</dbReference>
<dbReference type="Gene3D" id="3.40.50.880">
    <property type="match status" value="1"/>
</dbReference>
<evidence type="ECO:0000313" key="1">
    <source>
        <dbReference type="EMBL" id="MBE9404026.1"/>
    </source>
</evidence>
<protein>
    <submittedName>
        <fullName evidence="1">Gamma-glutamyl-gamma-aminobutyrate hydrolase family protein</fullName>
    </submittedName>
</protein>
<accession>A0ABR9W0Q8</accession>
<name>A0ABR9W0Q8_9MICO</name>
<proteinExistence type="predicted"/>
<dbReference type="InterPro" id="IPR044668">
    <property type="entry name" value="PuuD-like"/>
</dbReference>
<comment type="caution">
    <text evidence="1">The sequence shown here is derived from an EMBL/GenBank/DDBJ whole genome shotgun (WGS) entry which is preliminary data.</text>
</comment>
<dbReference type="EMBL" id="JADEYR010000006">
    <property type="protein sequence ID" value="MBE9404026.1"/>
    <property type="molecule type" value="Genomic_DNA"/>
</dbReference>
<dbReference type="Pfam" id="PF07722">
    <property type="entry name" value="Peptidase_C26"/>
    <property type="match status" value="1"/>
</dbReference>
<keyword evidence="2" id="KW-1185">Reference proteome</keyword>
<dbReference type="InterPro" id="IPR011697">
    <property type="entry name" value="Peptidase_C26"/>
</dbReference>
<dbReference type="RefSeq" id="WP_193865780.1">
    <property type="nucleotide sequence ID" value="NZ_JADEYR010000006.1"/>
</dbReference>
<dbReference type="Proteomes" id="UP000644727">
    <property type="component" value="Unassembled WGS sequence"/>
</dbReference>
<evidence type="ECO:0000313" key="2">
    <source>
        <dbReference type="Proteomes" id="UP000644727"/>
    </source>
</evidence>
<dbReference type="PANTHER" id="PTHR43235:SF1">
    <property type="entry name" value="GLUTAMINE AMIDOTRANSFERASE PB2B2.05-RELATED"/>
    <property type="match status" value="1"/>
</dbReference>
<organism evidence="1 2">
    <name type="scientific">Brachybacterium epidermidis</name>
    <dbReference type="NCBI Taxonomy" id="2781983"/>
    <lineage>
        <taxon>Bacteria</taxon>
        <taxon>Bacillati</taxon>
        <taxon>Actinomycetota</taxon>
        <taxon>Actinomycetes</taxon>
        <taxon>Micrococcales</taxon>
        <taxon>Dermabacteraceae</taxon>
        <taxon>Brachybacterium</taxon>
    </lineage>
</organism>
<reference evidence="1 2" key="1">
    <citation type="submission" date="2020-10" db="EMBL/GenBank/DDBJ databases">
        <title>Draft genome and description of Brachybacterium epidermidis sp nov.</title>
        <authorList>
            <person name="Boxberger M."/>
            <person name="La Scola B."/>
        </authorList>
    </citation>
    <scope>NUCLEOTIDE SEQUENCE [LARGE SCALE GENOMIC DNA]</scope>
    <source>
        <strain evidence="1 2">Marseille-Q2903</strain>
    </source>
</reference>
<sequence>MAQRTPRRPLIGVTAGTSRMMTGAWAGHDAVVITEHYVRAVRAAGARAVVIAPQEEWTDEEVAELDAIVLSGGTDLDPALLGEAPRDTDMAAQPERDAFETALYRAARRTGVPVLGICRGLQIAVVAEGGSLHRHLPEDLPQHPATGERPTRVTARIDADSDLALALGSSAEVTAYHHQGARDVHGDLRVVARHASGLPLAVEATGGSPVIAVQWHPELDPSQGVVFDALVAAVRQQAAATVEAVPATRDAGLPWGRIHRPGPSEEA</sequence>
<dbReference type="PANTHER" id="PTHR43235">
    <property type="entry name" value="GLUTAMINE AMIDOTRANSFERASE PB2B2.05-RELATED"/>
    <property type="match status" value="1"/>
</dbReference>
<gene>
    <name evidence="1" type="ORF">IOE58_07435</name>
</gene>
<dbReference type="GO" id="GO:0016787">
    <property type="term" value="F:hydrolase activity"/>
    <property type="evidence" value="ECO:0007669"/>
    <property type="project" value="UniProtKB-KW"/>
</dbReference>
<dbReference type="SUPFAM" id="SSF52317">
    <property type="entry name" value="Class I glutamine amidotransferase-like"/>
    <property type="match status" value="1"/>
</dbReference>